<dbReference type="PANTHER" id="PTHR43156:SF2">
    <property type="entry name" value="STAGE II SPORULATION PROTEIN E"/>
    <property type="match status" value="1"/>
</dbReference>
<dbReference type="AlphaFoldDB" id="A0A949JXC0"/>
<dbReference type="SUPFAM" id="SSF81606">
    <property type="entry name" value="PP2C-like"/>
    <property type="match status" value="1"/>
</dbReference>
<evidence type="ECO:0000259" key="4">
    <source>
        <dbReference type="PROSITE" id="PS51746"/>
    </source>
</evidence>
<name>A0A949JXC0_9FIRM</name>
<keyword evidence="1" id="KW-0378">Hydrolase</keyword>
<feature type="transmembrane region" description="Helical" evidence="3">
    <location>
        <begin position="64"/>
        <end position="81"/>
    </location>
</feature>
<dbReference type="InterPro" id="IPR036457">
    <property type="entry name" value="PPM-type-like_dom_sf"/>
</dbReference>
<dbReference type="InterPro" id="IPR052016">
    <property type="entry name" value="Bact_Sigma-Reg"/>
</dbReference>
<dbReference type="EMBL" id="JAHQCW010000009">
    <property type="protein sequence ID" value="MBU9736349.1"/>
    <property type="molecule type" value="Genomic_DNA"/>
</dbReference>
<feature type="transmembrane region" description="Helical" evidence="3">
    <location>
        <begin position="123"/>
        <end position="145"/>
    </location>
</feature>
<dbReference type="Pfam" id="PF07228">
    <property type="entry name" value="SpoIIE"/>
    <property type="match status" value="1"/>
</dbReference>
<evidence type="ECO:0000313" key="5">
    <source>
        <dbReference type="EMBL" id="MBU9736349.1"/>
    </source>
</evidence>
<dbReference type="SMART" id="SM00331">
    <property type="entry name" value="PP2C_SIG"/>
    <property type="match status" value="1"/>
</dbReference>
<evidence type="ECO:0000313" key="6">
    <source>
        <dbReference type="Proteomes" id="UP000712157"/>
    </source>
</evidence>
<dbReference type="PROSITE" id="PS51746">
    <property type="entry name" value="PPM_2"/>
    <property type="match status" value="1"/>
</dbReference>
<feature type="transmembrane region" description="Helical" evidence="3">
    <location>
        <begin position="93"/>
        <end position="111"/>
    </location>
</feature>
<dbReference type="Pfam" id="PF19732">
    <property type="entry name" value="SpoIIE_N"/>
    <property type="match status" value="1"/>
</dbReference>
<dbReference type="Proteomes" id="UP000712157">
    <property type="component" value="Unassembled WGS sequence"/>
</dbReference>
<keyword evidence="3" id="KW-1133">Transmembrane helix</keyword>
<organism evidence="5 6">
    <name type="scientific">Diplocloster agilis</name>
    <dbReference type="NCBI Taxonomy" id="2850323"/>
    <lineage>
        <taxon>Bacteria</taxon>
        <taxon>Bacillati</taxon>
        <taxon>Bacillota</taxon>
        <taxon>Clostridia</taxon>
        <taxon>Lachnospirales</taxon>
        <taxon>Lachnospiraceae</taxon>
        <taxon>Diplocloster</taxon>
    </lineage>
</organism>
<dbReference type="GO" id="GO:0016791">
    <property type="term" value="F:phosphatase activity"/>
    <property type="evidence" value="ECO:0007669"/>
    <property type="project" value="TreeGrafter"/>
</dbReference>
<proteinExistence type="predicted"/>
<reference evidence="5" key="1">
    <citation type="submission" date="2021-06" db="EMBL/GenBank/DDBJ databases">
        <title>Description of novel taxa of the family Lachnospiraceae.</title>
        <authorList>
            <person name="Chaplin A.V."/>
            <person name="Sokolova S.R."/>
            <person name="Pikina A.P."/>
            <person name="Korzhanova M."/>
            <person name="Belova V."/>
            <person name="Korostin D."/>
            <person name="Efimov B.A."/>
        </authorList>
    </citation>
    <scope>NUCLEOTIDE SEQUENCE</scope>
    <source>
        <strain evidence="5">ASD5720</strain>
    </source>
</reference>
<accession>A0A949JXC0</accession>
<keyword evidence="3" id="KW-0812">Transmembrane</keyword>
<dbReference type="SMART" id="SM00332">
    <property type="entry name" value="PP2Cc"/>
    <property type="match status" value="1"/>
</dbReference>
<dbReference type="InterPro" id="IPR001932">
    <property type="entry name" value="PPM-type_phosphatase-like_dom"/>
</dbReference>
<keyword evidence="2" id="KW-0175">Coiled coil</keyword>
<dbReference type="Gene3D" id="3.60.40.10">
    <property type="entry name" value="PPM-type phosphatase domain"/>
    <property type="match status" value="1"/>
</dbReference>
<keyword evidence="6" id="KW-1185">Reference proteome</keyword>
<gene>
    <name evidence="5" type="ORF">KTH89_07365</name>
</gene>
<feature type="transmembrane region" description="Helical" evidence="3">
    <location>
        <begin position="9"/>
        <end position="29"/>
    </location>
</feature>
<evidence type="ECO:0000256" key="1">
    <source>
        <dbReference type="ARBA" id="ARBA00022801"/>
    </source>
</evidence>
<sequence>MKRVSWRKLALQVAGFGAGGLAVMGYFPVGLAWFSAVYLENAYRALIFPAVLIGIATQGTLLQVAKYGLCMVIVVVLTNLLENGGERVGKWAVGFFAGAGIAAMEFTDYLLMVRPVNDLIRGICEGVLVFALTVIFDGMIGKFLWFSFRKKEKIVEEYNPVRERMKGLAESFQNLASTVSQMPSYQETLSEQDVGRMFDEIADRICQNCERKQKCWKNDFLDTYKLTYEIFTDIEQNGERLSPGIEQQFSHRCIHSKRFLSETVDIFKRARQNLLWNNKLMENREAVAAQLSEVAQIMVTVADDMKEGEQQNEDLEDMIRKKLRSMRVSVSSVSMLENREKRQEVYLTMKEQRGKCISTKEIANALSKVIKKPMVPARDSRNFVGQEYGTTQFVEDTNFKVLYGVARSTREDEKISGDNFAFTQTENGQLVVSLSDGMGSGIPACQESEQVIELLEQFLEAGFCKETAIKLINSALVIRTDAQTFSTVDISAFDLYSGVCEFLKVGASTTFIKRDHWVEAITSTSLPMGVFHQLDFDSTNKKLYDGDFVIMVTDGVLDALPIEEQDTLIREIIMEADTNNPKELSRRILERAKEYNDNKARDDMTVLAIGIWKK</sequence>
<comment type="caution">
    <text evidence="5">The sequence shown here is derived from an EMBL/GenBank/DDBJ whole genome shotgun (WGS) entry which is preliminary data.</text>
</comment>
<dbReference type="InterPro" id="IPR045768">
    <property type="entry name" value="SpoIIE_N"/>
</dbReference>
<feature type="transmembrane region" description="Helical" evidence="3">
    <location>
        <begin position="41"/>
        <end position="57"/>
    </location>
</feature>
<evidence type="ECO:0000256" key="2">
    <source>
        <dbReference type="SAM" id="Coils"/>
    </source>
</evidence>
<protein>
    <submittedName>
        <fullName evidence="5">SpoIIE family protein phosphatase</fullName>
    </submittedName>
</protein>
<dbReference type="RefSeq" id="WP_158348607.1">
    <property type="nucleotide sequence ID" value="NZ_JAHQCW010000009.1"/>
</dbReference>
<evidence type="ECO:0000256" key="3">
    <source>
        <dbReference type="SAM" id="Phobius"/>
    </source>
</evidence>
<feature type="domain" description="PPM-type phosphatase" evidence="4">
    <location>
        <begin position="402"/>
        <end position="611"/>
    </location>
</feature>
<feature type="coiled-coil region" evidence="2">
    <location>
        <begin position="298"/>
        <end position="325"/>
    </location>
</feature>
<dbReference type="PANTHER" id="PTHR43156">
    <property type="entry name" value="STAGE II SPORULATION PROTEIN E-RELATED"/>
    <property type="match status" value="1"/>
</dbReference>
<keyword evidence="3" id="KW-0472">Membrane</keyword>